<feature type="coiled-coil region" evidence="3">
    <location>
        <begin position="37"/>
        <end position="64"/>
    </location>
</feature>
<evidence type="ECO:0000259" key="4">
    <source>
        <dbReference type="Pfam" id="PF03976"/>
    </source>
</evidence>
<dbReference type="PANTHER" id="PTHR34383:SF3">
    <property type="entry name" value="POLYPHOSPHATE:AMP PHOSPHOTRANSFERASE"/>
    <property type="match status" value="1"/>
</dbReference>
<dbReference type="InterPro" id="IPR016898">
    <property type="entry name" value="Polyphosphate_phosphotransfera"/>
</dbReference>
<dbReference type="RefSeq" id="WP_202955073.1">
    <property type="nucleotide sequence ID" value="NZ_JAPCID010000037.1"/>
</dbReference>
<proteinExistence type="predicted"/>
<organism evidence="5 6">
    <name type="scientific">Solirubrobacter deserti</name>
    <dbReference type="NCBI Taxonomy" id="2282478"/>
    <lineage>
        <taxon>Bacteria</taxon>
        <taxon>Bacillati</taxon>
        <taxon>Actinomycetota</taxon>
        <taxon>Thermoleophilia</taxon>
        <taxon>Solirubrobacterales</taxon>
        <taxon>Solirubrobacteraceae</taxon>
        <taxon>Solirubrobacter</taxon>
    </lineage>
</organism>
<dbReference type="Pfam" id="PF03976">
    <property type="entry name" value="PPK2"/>
    <property type="match status" value="1"/>
</dbReference>
<dbReference type="InterPro" id="IPR027417">
    <property type="entry name" value="P-loop_NTPase"/>
</dbReference>
<dbReference type="InterPro" id="IPR022300">
    <property type="entry name" value="PPK2-rel_1"/>
</dbReference>
<evidence type="ECO:0000256" key="2">
    <source>
        <dbReference type="ARBA" id="ARBA00022777"/>
    </source>
</evidence>
<keyword evidence="6" id="KW-1185">Reference proteome</keyword>
<keyword evidence="3" id="KW-0175">Coiled coil</keyword>
<dbReference type="Proteomes" id="UP001147700">
    <property type="component" value="Unassembled WGS sequence"/>
</dbReference>
<evidence type="ECO:0000313" key="5">
    <source>
        <dbReference type="EMBL" id="MDA0140335.1"/>
    </source>
</evidence>
<dbReference type="SUPFAM" id="SSF52540">
    <property type="entry name" value="P-loop containing nucleoside triphosphate hydrolases"/>
    <property type="match status" value="1"/>
</dbReference>
<evidence type="ECO:0000256" key="3">
    <source>
        <dbReference type="SAM" id="Coils"/>
    </source>
</evidence>
<keyword evidence="1" id="KW-0808">Transferase</keyword>
<sequence>MPEDPLAPLVADYARYRADERIRLADYETADTDDLTRDEARSELASLVERIADLQARLYAEESRAVLVVLQGIDAAGKDSTVKHVFSGTNPQGVRVYTFKEPTPEEAAHDFLWRYHQDAPALGMIHVFNRSHYEDVLVVRVKELVEEERWRSRYDSINDFERVLARERCVVVKFFLHISKDAQLERFRERLEREDKHYKFSANDVRERRNWDAYQQAYEDAVNATSTPWAPWYIVPSDHKWYRNLGVARIVCATLEAMGPRWPQPDEDLEAYALDALEENVSSKR</sequence>
<dbReference type="Gene3D" id="3.40.50.300">
    <property type="entry name" value="P-loop containing nucleotide triphosphate hydrolases"/>
    <property type="match status" value="1"/>
</dbReference>
<accession>A0ABT4RPW8</accession>
<name>A0ABT4RPW8_9ACTN</name>
<comment type="caution">
    <text evidence="5">The sequence shown here is derived from an EMBL/GenBank/DDBJ whole genome shotgun (WGS) entry which is preliminary data.</text>
</comment>
<dbReference type="PANTHER" id="PTHR34383">
    <property type="entry name" value="POLYPHOSPHATE:AMP PHOSPHOTRANSFERASE-RELATED"/>
    <property type="match status" value="1"/>
</dbReference>
<dbReference type="NCBIfam" id="TIGR03709">
    <property type="entry name" value="PPK2_rel_1"/>
    <property type="match status" value="1"/>
</dbReference>
<evidence type="ECO:0000256" key="1">
    <source>
        <dbReference type="ARBA" id="ARBA00022679"/>
    </source>
</evidence>
<dbReference type="PIRSF" id="PIRSF028756">
    <property type="entry name" value="PPK2_prd"/>
    <property type="match status" value="1"/>
</dbReference>
<protein>
    <recommendedName>
        <fullName evidence="4">Polyphosphate kinase-2-related domain-containing protein</fullName>
    </recommendedName>
</protein>
<feature type="domain" description="Polyphosphate kinase-2-related" evidence="4">
    <location>
        <begin position="36"/>
        <end position="258"/>
    </location>
</feature>
<dbReference type="EMBL" id="JAPCID010000037">
    <property type="protein sequence ID" value="MDA0140335.1"/>
    <property type="molecule type" value="Genomic_DNA"/>
</dbReference>
<dbReference type="InterPro" id="IPR022488">
    <property type="entry name" value="PPK2-related"/>
</dbReference>
<reference evidence="5" key="1">
    <citation type="submission" date="2022-10" db="EMBL/GenBank/DDBJ databases">
        <title>The WGS of Solirubrobacter sp. CPCC 204708.</title>
        <authorList>
            <person name="Jiang Z."/>
        </authorList>
    </citation>
    <scope>NUCLEOTIDE SEQUENCE</scope>
    <source>
        <strain evidence="5">CPCC 204708</strain>
    </source>
</reference>
<evidence type="ECO:0000313" key="6">
    <source>
        <dbReference type="Proteomes" id="UP001147700"/>
    </source>
</evidence>
<gene>
    <name evidence="5" type="ORF">OJ962_22750</name>
</gene>
<keyword evidence="2" id="KW-0418">Kinase</keyword>